<sequence>MIGTIYMKKKTVILSLFTLATLISGCGSKADNTNTNETTNNSTTQSPTTNPNTGELADATTGPSWVTDEATLEKAVKESWIVIITKDMNTTKDLTFEGGLKKDGVETPRLLALYNQDENRNKTASYTLTAPKMTFKEDGSRIKGGTVAGDIYVDCNNFELVDATVNGNIYFKDQAAKDSFKMDDTSKVTGAMELQK</sequence>
<name>A0A6A8SK34_9FIRM</name>
<feature type="signal peptide" evidence="2">
    <location>
        <begin position="1"/>
        <end position="30"/>
    </location>
</feature>
<dbReference type="AlphaFoldDB" id="A0A6A8SK34"/>
<evidence type="ECO:0000256" key="2">
    <source>
        <dbReference type="SAM" id="SignalP"/>
    </source>
</evidence>
<evidence type="ECO:0000313" key="4">
    <source>
        <dbReference type="Proteomes" id="UP000487649"/>
    </source>
</evidence>
<reference evidence="3 4" key="1">
    <citation type="journal article" date="2019" name="Nat. Med.">
        <title>A library of human gut bacterial isolates paired with longitudinal multiomics data enables mechanistic microbiome research.</title>
        <authorList>
            <person name="Poyet M."/>
            <person name="Groussin M."/>
            <person name="Gibbons S.M."/>
            <person name="Avila-Pacheco J."/>
            <person name="Jiang X."/>
            <person name="Kearney S.M."/>
            <person name="Perrotta A.R."/>
            <person name="Berdy B."/>
            <person name="Zhao S."/>
            <person name="Lieberman T.D."/>
            <person name="Swanson P.K."/>
            <person name="Smith M."/>
            <person name="Roesemann S."/>
            <person name="Alexander J.E."/>
            <person name="Rich S.A."/>
            <person name="Livny J."/>
            <person name="Vlamakis H."/>
            <person name="Clish C."/>
            <person name="Bullock K."/>
            <person name="Deik A."/>
            <person name="Scott J."/>
            <person name="Pierce K.A."/>
            <person name="Xavier R.J."/>
            <person name="Alm E.J."/>
        </authorList>
    </citation>
    <scope>NUCLEOTIDE SEQUENCE [LARGE SCALE GENOMIC DNA]</scope>
    <source>
        <strain evidence="3 4">BIOML-A198</strain>
    </source>
</reference>
<protein>
    <submittedName>
        <fullName evidence="3">Lipofamily protein</fullName>
    </submittedName>
</protein>
<dbReference type="Proteomes" id="UP000487649">
    <property type="component" value="Unassembled WGS sequence"/>
</dbReference>
<accession>A0A6A8SK34</accession>
<gene>
    <name evidence="3" type="ORF">GMA92_01595</name>
</gene>
<feature type="region of interest" description="Disordered" evidence="1">
    <location>
        <begin position="28"/>
        <end position="64"/>
    </location>
</feature>
<keyword evidence="2" id="KW-0732">Signal</keyword>
<organism evidence="3 4">
    <name type="scientific">Turicibacter sanguinis</name>
    <dbReference type="NCBI Taxonomy" id="154288"/>
    <lineage>
        <taxon>Bacteria</taxon>
        <taxon>Bacillati</taxon>
        <taxon>Bacillota</taxon>
        <taxon>Erysipelotrichia</taxon>
        <taxon>Erysipelotrichales</taxon>
        <taxon>Turicibacteraceae</taxon>
        <taxon>Turicibacter</taxon>
    </lineage>
</organism>
<evidence type="ECO:0000256" key="1">
    <source>
        <dbReference type="SAM" id="MobiDB-lite"/>
    </source>
</evidence>
<evidence type="ECO:0000313" key="3">
    <source>
        <dbReference type="EMBL" id="MTK20129.1"/>
    </source>
</evidence>
<proteinExistence type="predicted"/>
<feature type="chain" id="PRO_5044295166" evidence="2">
    <location>
        <begin position="31"/>
        <end position="196"/>
    </location>
</feature>
<feature type="compositionally biased region" description="Low complexity" evidence="1">
    <location>
        <begin position="32"/>
        <end position="53"/>
    </location>
</feature>
<comment type="caution">
    <text evidence="3">The sequence shown here is derived from an EMBL/GenBank/DDBJ whole genome shotgun (WGS) entry which is preliminary data.</text>
</comment>
<dbReference type="EMBL" id="WMQE01000002">
    <property type="protein sequence ID" value="MTK20129.1"/>
    <property type="molecule type" value="Genomic_DNA"/>
</dbReference>
<dbReference type="OrthoDB" id="2111555at2"/>